<dbReference type="InterPro" id="IPR007362">
    <property type="entry name" value="DUF429"/>
</dbReference>
<organism evidence="1 2">
    <name type="scientific">Microvirga lupini</name>
    <dbReference type="NCBI Taxonomy" id="420324"/>
    <lineage>
        <taxon>Bacteria</taxon>
        <taxon>Pseudomonadati</taxon>
        <taxon>Pseudomonadota</taxon>
        <taxon>Alphaproteobacteria</taxon>
        <taxon>Hyphomicrobiales</taxon>
        <taxon>Methylobacteriaceae</taxon>
        <taxon>Microvirga</taxon>
    </lineage>
</organism>
<comment type="caution">
    <text evidence="1">The sequence shown here is derived from an EMBL/GenBank/DDBJ whole genome shotgun (WGS) entry which is preliminary data.</text>
</comment>
<proteinExistence type="predicted"/>
<dbReference type="AlphaFoldDB" id="A0A7W4VQ86"/>
<evidence type="ECO:0000313" key="2">
    <source>
        <dbReference type="Proteomes" id="UP000532010"/>
    </source>
</evidence>
<evidence type="ECO:0000313" key="1">
    <source>
        <dbReference type="EMBL" id="MBB3021206.1"/>
    </source>
</evidence>
<sequence>MWVAGVDGCRAGWIAVLMRVDEPQAYRIVTVPTLAAIADAPEKPEVIAVDMPIGLPERTQGSGRLPEQLIRPLLGQRQSSVFAIPSRRAVEAEDYGEACTIAAATSEPSRKVSRQGFAIFPKIREIDALLRARPDLVTRVYEVHPELAFWALNNAKALDQPKKVKGVPYGPGMALRRGLLKQSGLLPDHLIHAPPPRGAAADDLLDALAGLTVALDIARGGGQPFPDPPGRDVHGLPVAIWTLRRS</sequence>
<dbReference type="Proteomes" id="UP000532010">
    <property type="component" value="Unassembled WGS sequence"/>
</dbReference>
<reference evidence="1 2" key="1">
    <citation type="submission" date="2020-08" db="EMBL/GenBank/DDBJ databases">
        <title>The Agave Microbiome: Exploring the role of microbial communities in plant adaptations to desert environments.</title>
        <authorList>
            <person name="Partida-Martinez L.P."/>
        </authorList>
    </citation>
    <scope>NUCLEOTIDE SEQUENCE [LARGE SCALE GENOMIC DNA]</scope>
    <source>
        <strain evidence="1 2">AT3.9</strain>
    </source>
</reference>
<dbReference type="RefSeq" id="WP_183453904.1">
    <property type="nucleotide sequence ID" value="NZ_JACHWB010000008.1"/>
</dbReference>
<protein>
    <submittedName>
        <fullName evidence="1">Putative RNase H-like nuclease</fullName>
    </submittedName>
</protein>
<accession>A0A7W4VQ86</accession>
<dbReference type="Pfam" id="PF04250">
    <property type="entry name" value="DUF429"/>
    <property type="match status" value="1"/>
</dbReference>
<name>A0A7W4VQ86_9HYPH</name>
<dbReference type="EMBL" id="JACHWB010000008">
    <property type="protein sequence ID" value="MBB3021206.1"/>
    <property type="molecule type" value="Genomic_DNA"/>
</dbReference>
<keyword evidence="2" id="KW-1185">Reference proteome</keyword>
<gene>
    <name evidence="1" type="ORF">FHR70_004297</name>
</gene>